<feature type="region of interest" description="Disordered" evidence="1">
    <location>
        <begin position="1"/>
        <end position="21"/>
    </location>
</feature>
<keyword evidence="3" id="KW-1185">Reference proteome</keyword>
<dbReference type="Proteomes" id="UP000319255">
    <property type="component" value="Unassembled WGS sequence"/>
</dbReference>
<evidence type="ECO:0000313" key="2">
    <source>
        <dbReference type="EMBL" id="TPE47170.1"/>
    </source>
</evidence>
<name>A0A501WFN3_9RHOB</name>
<gene>
    <name evidence="2" type="ORF">FJM51_20605</name>
</gene>
<evidence type="ECO:0000256" key="1">
    <source>
        <dbReference type="SAM" id="MobiDB-lite"/>
    </source>
</evidence>
<evidence type="ECO:0000313" key="3">
    <source>
        <dbReference type="Proteomes" id="UP000319255"/>
    </source>
</evidence>
<proteinExistence type="predicted"/>
<organism evidence="2 3">
    <name type="scientific">Amaricoccus solimangrovi</name>
    <dbReference type="NCBI Taxonomy" id="2589815"/>
    <lineage>
        <taxon>Bacteria</taxon>
        <taxon>Pseudomonadati</taxon>
        <taxon>Pseudomonadota</taxon>
        <taxon>Alphaproteobacteria</taxon>
        <taxon>Rhodobacterales</taxon>
        <taxon>Paracoccaceae</taxon>
        <taxon>Amaricoccus</taxon>
    </lineage>
</organism>
<feature type="compositionally biased region" description="Gly residues" evidence="1">
    <location>
        <begin position="108"/>
        <end position="124"/>
    </location>
</feature>
<protein>
    <submittedName>
        <fullName evidence="2">Uncharacterized protein</fullName>
    </submittedName>
</protein>
<accession>A0A501WFN3</accession>
<comment type="caution">
    <text evidence="2">The sequence shown here is derived from an EMBL/GenBank/DDBJ whole genome shotgun (WGS) entry which is preliminary data.</text>
</comment>
<dbReference type="EMBL" id="VFRP01000034">
    <property type="protein sequence ID" value="TPE47170.1"/>
    <property type="molecule type" value="Genomic_DNA"/>
</dbReference>
<feature type="region of interest" description="Disordered" evidence="1">
    <location>
        <begin position="89"/>
        <end position="124"/>
    </location>
</feature>
<dbReference type="AlphaFoldDB" id="A0A501WFN3"/>
<reference evidence="2 3" key="1">
    <citation type="submission" date="2019-06" db="EMBL/GenBank/DDBJ databases">
        <title>A novel bacterium of genus Amaricoccus, isolated from marine sediment.</title>
        <authorList>
            <person name="Huang H."/>
            <person name="Mo K."/>
            <person name="Hu Y."/>
        </authorList>
    </citation>
    <scope>NUCLEOTIDE SEQUENCE [LARGE SCALE GENOMIC DNA]</scope>
    <source>
        <strain evidence="2 3">HB172011</strain>
    </source>
</reference>
<dbReference type="RefSeq" id="WP_140456014.1">
    <property type="nucleotide sequence ID" value="NZ_VFRP01000034.1"/>
</dbReference>
<sequence length="124" mass="12996">MARARDAGEAVQARQRASGARTAQLGALARQALLTPAQRARLRAHVLGLLRAQIPLAHRVVMGEVQWTPTQSRLFAALLDKCVPELPPNFGARDPEHGHGGRRAASRRGGGTLATGGEANGPGA</sequence>